<dbReference type="AlphaFoldDB" id="A4TCU2"/>
<protein>
    <submittedName>
        <fullName evidence="1">Uncharacterized protein</fullName>
    </submittedName>
</protein>
<dbReference type="eggNOG" id="ENOG503495G">
    <property type="taxonomic scope" value="Bacteria"/>
</dbReference>
<dbReference type="STRING" id="350054.Mflv_3903"/>
<accession>A4TCU2</accession>
<reference evidence="1" key="2">
    <citation type="journal article" date="2013" name="PLoS ONE">
        <title>A Gene Expression Study of the Activities of Aromatic Ring-Cleavage Dioxygenases in Mycobacterium gilvum PYR-GCK to Changes in Salinity and pH during Pyrene Degradation.</title>
        <authorList>
            <person name="Badejo A.C."/>
            <person name="Badejo A.O."/>
            <person name="Shin K.H."/>
            <person name="Chai Y.G."/>
        </authorList>
    </citation>
    <scope>NUCLEOTIDE SEQUENCE [LARGE SCALE GENOMIC DNA]</scope>
    <source>
        <strain evidence="1">PYR-GCK</strain>
    </source>
</reference>
<dbReference type="KEGG" id="mgi:Mflv_3903"/>
<organism evidence="1">
    <name type="scientific">Mycolicibacterium gilvum (strain PYR-GCK)</name>
    <name type="common">Mycobacterium gilvum (strain PYR-GCK)</name>
    <dbReference type="NCBI Taxonomy" id="350054"/>
    <lineage>
        <taxon>Bacteria</taxon>
        <taxon>Bacillati</taxon>
        <taxon>Actinomycetota</taxon>
        <taxon>Actinomycetes</taxon>
        <taxon>Mycobacteriales</taxon>
        <taxon>Mycobacteriaceae</taxon>
        <taxon>Mycolicibacterium</taxon>
    </lineage>
</organism>
<dbReference type="HOGENOM" id="CLU_151265_0_0_11"/>
<dbReference type="EMBL" id="CP000656">
    <property type="protein sequence ID" value="ABP46374.1"/>
    <property type="molecule type" value="Genomic_DNA"/>
</dbReference>
<evidence type="ECO:0000313" key="1">
    <source>
        <dbReference type="EMBL" id="ABP46374.1"/>
    </source>
</evidence>
<sequence length="142" mass="16550">MRLTYVKPRTSHQISSHQARFRPSLSRFRADLHRRPFRTYDRAMAMQQIGHGGQPLRPVFRRVHPPHRVLIDLVALFPREAHCDGRYHPKGLQMDSIVEGRLTCWGLSEQGRWWGLVTYPITHGGQKDSVTHWVPASVLRLK</sequence>
<name>A4TCU2_MYCGI</name>
<reference evidence="1" key="1">
    <citation type="submission" date="2007-04" db="EMBL/GenBank/DDBJ databases">
        <authorList>
            <consortium name="US DOE Joint Genome Institute"/>
            <person name="Copeland A."/>
            <person name="Lucas S."/>
            <person name="Lapidus A."/>
            <person name="Barry K."/>
            <person name="Detter J.C."/>
            <person name="Glavina del Rio T."/>
            <person name="Hammon N."/>
            <person name="Israni S."/>
            <person name="Dalin E."/>
            <person name="Tice H."/>
            <person name="Pitluck S."/>
            <person name="Chain P."/>
            <person name="Malfatti S."/>
            <person name="Shin M."/>
            <person name="Vergez L."/>
            <person name="Schmutz J."/>
            <person name="Larimer F."/>
            <person name="Land M."/>
            <person name="Hauser L."/>
            <person name="Kyrpides N."/>
            <person name="Mikhailova N."/>
            <person name="Miller C."/>
            <person name="Richardson P."/>
        </authorList>
    </citation>
    <scope>NUCLEOTIDE SEQUENCE</scope>
    <source>
        <strain evidence="1">PYR-GCK</strain>
    </source>
</reference>
<proteinExistence type="predicted"/>
<gene>
    <name evidence="1" type="ordered locus">Mflv_3903</name>
</gene>